<reference evidence="2" key="1">
    <citation type="submission" date="2022-11" db="UniProtKB">
        <authorList>
            <consortium name="WormBaseParasite"/>
        </authorList>
    </citation>
    <scope>IDENTIFICATION</scope>
</reference>
<dbReference type="Proteomes" id="UP000887579">
    <property type="component" value="Unplaced"/>
</dbReference>
<organism evidence="1 2">
    <name type="scientific">Panagrolaimus sp. ES5</name>
    <dbReference type="NCBI Taxonomy" id="591445"/>
    <lineage>
        <taxon>Eukaryota</taxon>
        <taxon>Metazoa</taxon>
        <taxon>Ecdysozoa</taxon>
        <taxon>Nematoda</taxon>
        <taxon>Chromadorea</taxon>
        <taxon>Rhabditida</taxon>
        <taxon>Tylenchina</taxon>
        <taxon>Panagrolaimomorpha</taxon>
        <taxon>Panagrolaimoidea</taxon>
        <taxon>Panagrolaimidae</taxon>
        <taxon>Panagrolaimus</taxon>
    </lineage>
</organism>
<sequence>MTTDFSLQPPPSNPYLNPNPEIHFYTENFKEFPIIVPNSLPFFPVAIYKIAIIKSVEQLILTSISNANGVAKEFLNRYQLASNDLKQSEESIQYSLIKPTAHAMQHVMNIQCFQQQLCWILSEFNNKSGLNVPIEQIATVANILVDENVTSVLEQVASKSCKSVYSLIQDLIKESISKQNQNQSMQSAKVIYGSYLSPTSPSILSSSFLLPEKVSPYSAVKNIPPEYSHARAYTPSFNDVSPPRSPSEFILPLDYSIEY</sequence>
<dbReference type="WBParaSite" id="ES5_v2.g16159.t1">
    <property type="protein sequence ID" value="ES5_v2.g16159.t1"/>
    <property type="gene ID" value="ES5_v2.g16159"/>
</dbReference>
<proteinExistence type="predicted"/>
<evidence type="ECO:0000313" key="2">
    <source>
        <dbReference type="WBParaSite" id="ES5_v2.g16159.t1"/>
    </source>
</evidence>
<protein>
    <submittedName>
        <fullName evidence="2">Uncharacterized protein</fullName>
    </submittedName>
</protein>
<name>A0AC34FG79_9BILA</name>
<evidence type="ECO:0000313" key="1">
    <source>
        <dbReference type="Proteomes" id="UP000887579"/>
    </source>
</evidence>
<accession>A0AC34FG79</accession>